<feature type="compositionally biased region" description="Basic and acidic residues" evidence="1">
    <location>
        <begin position="430"/>
        <end position="456"/>
    </location>
</feature>
<name>A0A401KTT3_ASPAW</name>
<feature type="region of interest" description="Disordered" evidence="1">
    <location>
        <begin position="156"/>
        <end position="456"/>
    </location>
</feature>
<accession>A0A401KTT3</accession>
<gene>
    <name evidence="3" type="ORF">AAWM_05524</name>
</gene>
<feature type="compositionally biased region" description="Pro residues" evidence="1">
    <location>
        <begin position="602"/>
        <end position="619"/>
    </location>
</feature>
<feature type="region of interest" description="Disordered" evidence="1">
    <location>
        <begin position="678"/>
        <end position="704"/>
    </location>
</feature>
<feature type="compositionally biased region" description="Basic and acidic residues" evidence="1">
    <location>
        <begin position="622"/>
        <end position="634"/>
    </location>
</feature>
<feature type="compositionally biased region" description="Basic and acidic residues" evidence="1">
    <location>
        <begin position="399"/>
        <end position="422"/>
    </location>
</feature>
<feature type="compositionally biased region" description="Basic and acidic residues" evidence="1">
    <location>
        <begin position="165"/>
        <end position="314"/>
    </location>
</feature>
<sequence>MAGPEEMVDVAAGVKRPTTASSMDLDSLQRKKFKTDELPLSAAQHSAIEHLLHAFKKRGGFDSIRKKIWSEFHDGEGKIEFTKLLIDLAESEIDREPGLLSRERGKAATLIEGAVDRSDVYKTVEHTLDALAEKHLPAILDSVRDIRRDEVGEEIAAQEETAGNKTDEDYAAHVKAKRDEREKAWQEELRKQKEIEEEEARKKAEEDRKRRELERQKEEEERARRREREEQRREEQRKLDEQREKERQERYERRRREERDRYRDWRDRSRTRDRDSDRDRDRDRYRYRDRSPGYRSDRAHSPRYRDSRKEKSPTPKEPTPAAAPAAPPVDEKSLEEAALQLLLKEGEELAAKARQKPEFDFEEAEAIENGLKPPPKGPKADSRFSNTPTKAGSPAGEADPNRRRGSTADDRPRTKRRDESRSRSRRRFSSRFDDDRPERSRDVSSQPRNRDSDDRLVLRDFRDNRYETEIVTVTVTATMTTAATAAVTETETAGTGTETGIEIGIETATGLETVTATETTTAAAAATTPGPAHDLDTVPAHAPAPSTVTVTETAITTATATETSAIETETETEIETETPAPATQPNGIEIEAETATETETKPTPPPKTRNPLPHPPAAYPYPHDDDPARADDRAVDAARRVSSISIAMCRLLVVGAGLLVGGPRFVEIDRYIPGAAAAATATAGSGERERERDSETNDVSSTGY</sequence>
<evidence type="ECO:0000313" key="3">
    <source>
        <dbReference type="EMBL" id="GCB22639.1"/>
    </source>
</evidence>
<dbReference type="STRING" id="105351.A0A401KTT3"/>
<feature type="compositionally biased region" description="Basic and acidic residues" evidence="1">
    <location>
        <begin position="686"/>
        <end position="695"/>
    </location>
</feature>
<dbReference type="EMBL" id="BDHI01000014">
    <property type="protein sequence ID" value="GCB22639.1"/>
    <property type="molecule type" value="Genomic_DNA"/>
</dbReference>
<dbReference type="AlphaFoldDB" id="A0A401KTT3"/>
<dbReference type="PANTHER" id="PTHR28034">
    <property type="entry name" value="SET1 COMPLEX COMPONENT SHG1"/>
    <property type="match status" value="1"/>
</dbReference>
<feature type="compositionally biased region" description="Basic and acidic residues" evidence="1">
    <location>
        <begin position="344"/>
        <end position="359"/>
    </location>
</feature>
<comment type="caution">
    <text evidence="3">The sequence shown here is derived from an EMBL/GenBank/DDBJ whole genome shotgun (WGS) entry which is preliminary data.</text>
</comment>
<organism evidence="3 4">
    <name type="scientific">Aspergillus awamori</name>
    <name type="common">Black koji mold</name>
    <dbReference type="NCBI Taxonomy" id="105351"/>
    <lineage>
        <taxon>Eukaryota</taxon>
        <taxon>Fungi</taxon>
        <taxon>Dikarya</taxon>
        <taxon>Ascomycota</taxon>
        <taxon>Pezizomycotina</taxon>
        <taxon>Eurotiomycetes</taxon>
        <taxon>Eurotiomycetidae</taxon>
        <taxon>Eurotiales</taxon>
        <taxon>Aspergillaceae</taxon>
        <taxon>Aspergillus</taxon>
    </lineage>
</organism>
<feature type="domain" description="BOD1/SHG1" evidence="2">
    <location>
        <begin position="51"/>
        <end position="152"/>
    </location>
</feature>
<feature type="region of interest" description="Disordered" evidence="1">
    <location>
        <begin position="559"/>
        <end position="634"/>
    </location>
</feature>
<dbReference type="Proteomes" id="UP000286921">
    <property type="component" value="Unassembled WGS sequence"/>
</dbReference>
<evidence type="ECO:0000259" key="2">
    <source>
        <dbReference type="Pfam" id="PF05205"/>
    </source>
</evidence>
<reference evidence="3 4" key="1">
    <citation type="submission" date="2016-09" db="EMBL/GenBank/DDBJ databases">
        <title>Aspergillus awamori IFM 58123T.</title>
        <authorList>
            <person name="Kusuya Y."/>
            <person name="Shimizu M."/>
            <person name="Takahashi H."/>
            <person name="Yaguchi T."/>
        </authorList>
    </citation>
    <scope>NUCLEOTIDE SEQUENCE [LARGE SCALE GENOMIC DNA]</scope>
    <source>
        <strain evidence="3 4">IFM 58123</strain>
    </source>
</reference>
<proteinExistence type="predicted"/>
<keyword evidence="4" id="KW-1185">Reference proteome</keyword>
<dbReference type="Pfam" id="PF05205">
    <property type="entry name" value="COMPASS-Shg1"/>
    <property type="match status" value="1"/>
</dbReference>
<evidence type="ECO:0000313" key="4">
    <source>
        <dbReference type="Proteomes" id="UP000286921"/>
    </source>
</evidence>
<dbReference type="InterPro" id="IPR055264">
    <property type="entry name" value="BOD1/SHG1_dom"/>
</dbReference>
<dbReference type="PANTHER" id="PTHR28034:SF1">
    <property type="entry name" value="NUCLEOMORPHIN"/>
    <property type="match status" value="1"/>
</dbReference>
<evidence type="ECO:0000256" key="1">
    <source>
        <dbReference type="SAM" id="MobiDB-lite"/>
    </source>
</evidence>
<protein>
    <submittedName>
        <fullName evidence="3">Nipped-B-like protein B</fullName>
    </submittedName>
</protein>